<sequence length="148" mass="17105">MSDIQDLIKIGRELGYEGQELWEFVQSERKYQDRISAEAREDRGLEREWEKERQEREAALLNQRIELARLRENGECSSQLAGISVKAPDLPHFDGTKDDLDSYLSRFERFAVAAGWERVNWAIILSSHLQGVALEVFFSAEYRGGRGL</sequence>
<evidence type="ECO:0000313" key="2">
    <source>
        <dbReference type="Proteomes" id="UP001286313"/>
    </source>
</evidence>
<dbReference type="PANTHER" id="PTHR46888:SF1">
    <property type="entry name" value="RIBONUCLEASE H"/>
    <property type="match status" value="1"/>
</dbReference>
<keyword evidence="2" id="KW-1185">Reference proteome</keyword>
<reference evidence="1" key="1">
    <citation type="submission" date="2023-10" db="EMBL/GenBank/DDBJ databases">
        <title>Genome assemblies of two species of porcelain crab, Petrolisthes cinctipes and Petrolisthes manimaculis (Anomura: Porcellanidae).</title>
        <authorList>
            <person name="Angst P."/>
        </authorList>
    </citation>
    <scope>NUCLEOTIDE SEQUENCE</scope>
    <source>
        <strain evidence="1">PB745_01</strain>
        <tissue evidence="1">Gill</tissue>
    </source>
</reference>
<organism evidence="1 2">
    <name type="scientific">Petrolisthes cinctipes</name>
    <name type="common">Flat porcelain crab</name>
    <dbReference type="NCBI Taxonomy" id="88211"/>
    <lineage>
        <taxon>Eukaryota</taxon>
        <taxon>Metazoa</taxon>
        <taxon>Ecdysozoa</taxon>
        <taxon>Arthropoda</taxon>
        <taxon>Crustacea</taxon>
        <taxon>Multicrustacea</taxon>
        <taxon>Malacostraca</taxon>
        <taxon>Eumalacostraca</taxon>
        <taxon>Eucarida</taxon>
        <taxon>Decapoda</taxon>
        <taxon>Pleocyemata</taxon>
        <taxon>Anomura</taxon>
        <taxon>Galatheoidea</taxon>
        <taxon>Porcellanidae</taxon>
        <taxon>Petrolisthes</taxon>
    </lineage>
</organism>
<evidence type="ECO:0000313" key="1">
    <source>
        <dbReference type="EMBL" id="KAK3858424.1"/>
    </source>
</evidence>
<gene>
    <name evidence="1" type="ORF">Pcinc_035386</name>
</gene>
<protein>
    <submittedName>
        <fullName evidence="1">Uncharacterized protein</fullName>
    </submittedName>
</protein>
<accession>A0AAE1C010</accession>
<dbReference type="Proteomes" id="UP001286313">
    <property type="component" value="Unassembled WGS sequence"/>
</dbReference>
<proteinExistence type="predicted"/>
<comment type="caution">
    <text evidence="1">The sequence shown here is derived from an EMBL/GenBank/DDBJ whole genome shotgun (WGS) entry which is preliminary data.</text>
</comment>
<dbReference type="AlphaFoldDB" id="A0AAE1C010"/>
<dbReference type="PANTHER" id="PTHR46888">
    <property type="entry name" value="ZINC KNUCKLE DOMAINCONTAINING PROTEIN-RELATED"/>
    <property type="match status" value="1"/>
</dbReference>
<name>A0AAE1C010_PETCI</name>
<dbReference type="EMBL" id="JAWQEG010005316">
    <property type="protein sequence ID" value="KAK3858424.1"/>
    <property type="molecule type" value="Genomic_DNA"/>
</dbReference>